<accession>A0A061FLW0</accession>
<dbReference type="Proteomes" id="UP000026915">
    <property type="component" value="Chromosome 10"/>
</dbReference>
<organism evidence="2 3">
    <name type="scientific">Theobroma cacao</name>
    <name type="common">Cacao</name>
    <name type="synonym">Cocoa</name>
    <dbReference type="NCBI Taxonomy" id="3641"/>
    <lineage>
        <taxon>Eukaryota</taxon>
        <taxon>Viridiplantae</taxon>
        <taxon>Streptophyta</taxon>
        <taxon>Embryophyta</taxon>
        <taxon>Tracheophyta</taxon>
        <taxon>Spermatophyta</taxon>
        <taxon>Magnoliopsida</taxon>
        <taxon>eudicotyledons</taxon>
        <taxon>Gunneridae</taxon>
        <taxon>Pentapetalae</taxon>
        <taxon>rosids</taxon>
        <taxon>malvids</taxon>
        <taxon>Malvales</taxon>
        <taxon>Malvaceae</taxon>
        <taxon>Byttnerioideae</taxon>
        <taxon>Theobroma</taxon>
    </lineage>
</organism>
<reference evidence="2 3" key="1">
    <citation type="journal article" date="2013" name="Genome Biol.">
        <title>The genome sequence of the most widely cultivated cacao type and its use to identify candidate genes regulating pod color.</title>
        <authorList>
            <person name="Motamayor J.C."/>
            <person name="Mockaitis K."/>
            <person name="Schmutz J."/>
            <person name="Haiminen N."/>
            <person name="Iii D.L."/>
            <person name="Cornejo O."/>
            <person name="Findley S.D."/>
            <person name="Zheng P."/>
            <person name="Utro F."/>
            <person name="Royaert S."/>
            <person name="Saski C."/>
            <person name="Jenkins J."/>
            <person name="Podicheti R."/>
            <person name="Zhao M."/>
            <person name="Scheffler B.E."/>
            <person name="Stack J.C."/>
            <person name="Feltus F.A."/>
            <person name="Mustiga G.M."/>
            <person name="Amores F."/>
            <person name="Phillips W."/>
            <person name="Marelli J.P."/>
            <person name="May G.D."/>
            <person name="Shapiro H."/>
            <person name="Ma J."/>
            <person name="Bustamante C.D."/>
            <person name="Schnell R.J."/>
            <person name="Main D."/>
            <person name="Gilbert D."/>
            <person name="Parida L."/>
            <person name="Kuhn D.N."/>
        </authorList>
    </citation>
    <scope>NUCLEOTIDE SEQUENCE [LARGE SCALE GENOMIC DNA]</scope>
    <source>
        <strain evidence="3">cv. Matina 1-6</strain>
    </source>
</reference>
<proteinExistence type="predicted"/>
<keyword evidence="1" id="KW-0472">Membrane</keyword>
<feature type="transmembrane region" description="Helical" evidence="1">
    <location>
        <begin position="100"/>
        <end position="120"/>
    </location>
</feature>
<sequence length="124" mass="14023">MQEMKPIDTMWLGISITYINSCLCNTAGESRNHKIFLLHLSKEIWAGACRFFFKSHMQKVVGDSSHEFQCLFLSVAILLACFGGYKLKRNQHPTQGEGEAGAWDMVGMIAVIFFSFLRLLEVGE</sequence>
<keyword evidence="1" id="KW-1133">Transmembrane helix</keyword>
<keyword evidence="1" id="KW-0812">Transmembrane</keyword>
<evidence type="ECO:0000313" key="3">
    <source>
        <dbReference type="Proteomes" id="UP000026915"/>
    </source>
</evidence>
<dbReference type="AlphaFoldDB" id="A0A061FLW0"/>
<feature type="transmembrane region" description="Helical" evidence="1">
    <location>
        <begin position="68"/>
        <end position="85"/>
    </location>
</feature>
<name>A0A061FLW0_THECC</name>
<evidence type="ECO:0000256" key="1">
    <source>
        <dbReference type="SAM" id="Phobius"/>
    </source>
</evidence>
<keyword evidence="3" id="KW-1185">Reference proteome</keyword>
<dbReference type="Gramene" id="EOY18285">
    <property type="protein sequence ID" value="EOY18285"/>
    <property type="gene ID" value="TCM_042882"/>
</dbReference>
<dbReference type="HOGENOM" id="CLU_2008069_0_0_1"/>
<gene>
    <name evidence="2" type="ORF">TCM_042882</name>
</gene>
<evidence type="ECO:0000313" key="2">
    <source>
        <dbReference type="EMBL" id="EOY18285.1"/>
    </source>
</evidence>
<protein>
    <submittedName>
        <fullName evidence="2">Uncharacterized protein</fullName>
    </submittedName>
</protein>
<dbReference type="EMBL" id="CM001888">
    <property type="protein sequence ID" value="EOY18285.1"/>
    <property type="molecule type" value="Genomic_DNA"/>
</dbReference>